<evidence type="ECO:0000256" key="6">
    <source>
        <dbReference type="ARBA" id="ARBA00023918"/>
    </source>
</evidence>
<dbReference type="UniPathway" id="UPA00606"/>
<evidence type="ECO:0000256" key="2">
    <source>
        <dbReference type="ARBA" id="ARBA00006751"/>
    </source>
</evidence>
<comment type="catalytic activity">
    <reaction evidence="9">
        <text>guanosine + phosphate = alpha-D-ribose 1-phosphate + guanine</text>
        <dbReference type="Rhea" id="RHEA:13233"/>
        <dbReference type="ChEBI" id="CHEBI:16235"/>
        <dbReference type="ChEBI" id="CHEBI:16750"/>
        <dbReference type="ChEBI" id="CHEBI:43474"/>
        <dbReference type="ChEBI" id="CHEBI:57720"/>
        <dbReference type="EC" id="2.4.2.1"/>
    </reaction>
</comment>
<evidence type="ECO:0000256" key="7">
    <source>
        <dbReference type="ARBA" id="ARBA00023929"/>
    </source>
</evidence>
<evidence type="ECO:0000256" key="9">
    <source>
        <dbReference type="ARBA" id="ARBA00023970"/>
    </source>
</evidence>
<name>A0A6V7XE63_MELEN</name>
<dbReference type="InterPro" id="IPR011268">
    <property type="entry name" value="Purine_phosphorylase"/>
</dbReference>
<comment type="similarity">
    <text evidence="2">Belongs to the PNP/MTAP phosphorylase family.</text>
</comment>
<comment type="catalytic activity">
    <reaction evidence="7">
        <text>2'-deoxyguanosine + phosphate = 2-deoxy-alpha-D-ribose 1-phosphate + guanine</text>
        <dbReference type="Rhea" id="RHEA:27738"/>
        <dbReference type="ChEBI" id="CHEBI:16235"/>
        <dbReference type="ChEBI" id="CHEBI:17172"/>
        <dbReference type="ChEBI" id="CHEBI:43474"/>
        <dbReference type="ChEBI" id="CHEBI:57259"/>
        <dbReference type="EC" id="2.4.2.1"/>
    </reaction>
</comment>
<protein>
    <recommendedName>
        <fullName evidence="3">purine-nucleoside phosphorylase</fullName>
        <ecNumber evidence="3">2.4.2.1</ecNumber>
    </recommendedName>
    <alternativeName>
        <fullName evidence="10">Inosine-guanosine phosphorylase</fullName>
    </alternativeName>
</protein>
<sequence>MSTLSIKNLNNCHNIENKSTKILPFNDIIQHKTFKSSPFSFIRKKCFRRKINPNNYNDLIWLSKRIISIAGIKNDFPQIGIICGSGLNNLADRMEKPIIIPFDKLPGFPLPSVIGHKGNVIFGWLGGKYCICLQGRFHPYEHNMDMALCTMPVRLMAMMGVKTLIASNAAGGVNPDLNIGDLMILKDHIFMPGLIGFSPLVGLNDPRFGNRFVSMQNAYDQKLRS</sequence>
<evidence type="ECO:0000256" key="10">
    <source>
        <dbReference type="ARBA" id="ARBA00031036"/>
    </source>
</evidence>
<evidence type="ECO:0000313" key="13">
    <source>
        <dbReference type="Proteomes" id="UP000580250"/>
    </source>
</evidence>
<evidence type="ECO:0000256" key="8">
    <source>
        <dbReference type="ARBA" id="ARBA00023950"/>
    </source>
</evidence>
<dbReference type="SUPFAM" id="SSF53167">
    <property type="entry name" value="Purine and uridine phosphorylases"/>
    <property type="match status" value="1"/>
</dbReference>
<accession>A0A6V7XE63</accession>
<comment type="pathway">
    <text evidence="1">Purine metabolism; purine nucleoside salvage.</text>
</comment>
<dbReference type="AlphaFoldDB" id="A0A6V7XE63"/>
<comment type="catalytic activity">
    <reaction evidence="6">
        <text>inosine + phosphate = alpha-D-ribose 1-phosphate + hypoxanthine</text>
        <dbReference type="Rhea" id="RHEA:27646"/>
        <dbReference type="ChEBI" id="CHEBI:17368"/>
        <dbReference type="ChEBI" id="CHEBI:17596"/>
        <dbReference type="ChEBI" id="CHEBI:43474"/>
        <dbReference type="ChEBI" id="CHEBI:57720"/>
        <dbReference type="EC" id="2.4.2.1"/>
    </reaction>
</comment>
<dbReference type="GO" id="GO:0004731">
    <property type="term" value="F:purine-nucleoside phosphorylase activity"/>
    <property type="evidence" value="ECO:0007669"/>
    <property type="project" value="UniProtKB-EC"/>
</dbReference>
<evidence type="ECO:0000256" key="5">
    <source>
        <dbReference type="ARBA" id="ARBA00022679"/>
    </source>
</evidence>
<comment type="catalytic activity">
    <reaction evidence="8">
        <text>2'-deoxyinosine + phosphate = 2-deoxy-alpha-D-ribose 1-phosphate + hypoxanthine</text>
        <dbReference type="Rhea" id="RHEA:27750"/>
        <dbReference type="ChEBI" id="CHEBI:17368"/>
        <dbReference type="ChEBI" id="CHEBI:28997"/>
        <dbReference type="ChEBI" id="CHEBI:43474"/>
        <dbReference type="ChEBI" id="CHEBI:57259"/>
        <dbReference type="EC" id="2.4.2.1"/>
    </reaction>
</comment>
<dbReference type="CDD" id="cd09009">
    <property type="entry name" value="PNP-EcPNPII_like"/>
    <property type="match status" value="1"/>
</dbReference>
<organism evidence="12 13">
    <name type="scientific">Meloidogyne enterolobii</name>
    <name type="common">Root-knot nematode worm</name>
    <name type="synonym">Meloidogyne mayaguensis</name>
    <dbReference type="NCBI Taxonomy" id="390850"/>
    <lineage>
        <taxon>Eukaryota</taxon>
        <taxon>Metazoa</taxon>
        <taxon>Ecdysozoa</taxon>
        <taxon>Nematoda</taxon>
        <taxon>Chromadorea</taxon>
        <taxon>Rhabditida</taxon>
        <taxon>Tylenchina</taxon>
        <taxon>Tylenchomorpha</taxon>
        <taxon>Tylenchoidea</taxon>
        <taxon>Meloidogynidae</taxon>
        <taxon>Meloidogyninae</taxon>
        <taxon>Meloidogyne</taxon>
    </lineage>
</organism>
<dbReference type="Proteomes" id="UP000580250">
    <property type="component" value="Unassembled WGS sequence"/>
</dbReference>
<dbReference type="PANTHER" id="PTHR11904:SF9">
    <property type="entry name" value="PURINE NUCLEOSIDE PHOSPHORYLASE-RELATED"/>
    <property type="match status" value="1"/>
</dbReference>
<dbReference type="Gene3D" id="3.40.50.1580">
    <property type="entry name" value="Nucleoside phosphorylase domain"/>
    <property type="match status" value="1"/>
</dbReference>
<dbReference type="EMBL" id="CAJEWN010001443">
    <property type="protein sequence ID" value="CAD2197521.1"/>
    <property type="molecule type" value="Genomic_DNA"/>
</dbReference>
<dbReference type="GO" id="GO:0005737">
    <property type="term" value="C:cytoplasm"/>
    <property type="evidence" value="ECO:0007669"/>
    <property type="project" value="TreeGrafter"/>
</dbReference>
<evidence type="ECO:0000259" key="11">
    <source>
        <dbReference type="Pfam" id="PF01048"/>
    </source>
</evidence>
<evidence type="ECO:0000256" key="1">
    <source>
        <dbReference type="ARBA" id="ARBA00005058"/>
    </source>
</evidence>
<evidence type="ECO:0000256" key="3">
    <source>
        <dbReference type="ARBA" id="ARBA00011886"/>
    </source>
</evidence>
<evidence type="ECO:0000313" key="12">
    <source>
        <dbReference type="EMBL" id="CAD2197521.1"/>
    </source>
</evidence>
<reference evidence="12 13" key="1">
    <citation type="submission" date="2020-08" db="EMBL/GenBank/DDBJ databases">
        <authorList>
            <person name="Koutsovoulos G."/>
            <person name="Danchin GJ E."/>
        </authorList>
    </citation>
    <scope>NUCLEOTIDE SEQUENCE [LARGE SCALE GENOMIC DNA]</scope>
</reference>
<dbReference type="EC" id="2.4.2.1" evidence="3"/>
<dbReference type="InterPro" id="IPR000845">
    <property type="entry name" value="Nucleoside_phosphorylase_d"/>
</dbReference>
<dbReference type="InterPro" id="IPR035994">
    <property type="entry name" value="Nucleoside_phosphorylase_sf"/>
</dbReference>
<evidence type="ECO:0000256" key="4">
    <source>
        <dbReference type="ARBA" id="ARBA00022676"/>
    </source>
</evidence>
<dbReference type="PANTHER" id="PTHR11904">
    <property type="entry name" value="METHYLTHIOADENOSINE/PURINE NUCLEOSIDE PHOSPHORYLASE"/>
    <property type="match status" value="1"/>
</dbReference>
<dbReference type="GO" id="GO:0009116">
    <property type="term" value="P:nucleoside metabolic process"/>
    <property type="evidence" value="ECO:0007669"/>
    <property type="project" value="InterPro"/>
</dbReference>
<proteinExistence type="inferred from homology"/>
<comment type="caution">
    <text evidence="12">The sequence shown here is derived from an EMBL/GenBank/DDBJ whole genome shotgun (WGS) entry which is preliminary data.</text>
</comment>
<gene>
    <name evidence="12" type="ORF">MENT_LOCUS50776</name>
</gene>
<keyword evidence="4" id="KW-0328">Glycosyltransferase</keyword>
<keyword evidence="5" id="KW-0808">Transferase</keyword>
<feature type="domain" description="Nucleoside phosphorylase" evidence="11">
    <location>
        <begin position="79"/>
        <end position="224"/>
    </location>
</feature>
<dbReference type="OrthoDB" id="10261782at2759"/>
<dbReference type="Pfam" id="PF01048">
    <property type="entry name" value="PNP_UDP_1"/>
    <property type="match status" value="1"/>
</dbReference>